<dbReference type="InParanoid" id="A0A2S8SR78"/>
<dbReference type="Proteomes" id="UP000237684">
    <property type="component" value="Unassembled WGS sequence"/>
</dbReference>
<dbReference type="EMBL" id="NIGF01000013">
    <property type="protein sequence ID" value="PQV63322.1"/>
    <property type="molecule type" value="Genomic_DNA"/>
</dbReference>
<dbReference type="AlphaFoldDB" id="A0A2S8SR78"/>
<gene>
    <name evidence="1" type="ORF">B1R32_11349</name>
</gene>
<accession>A0A2S8SR78</accession>
<evidence type="ECO:0000313" key="2">
    <source>
        <dbReference type="Proteomes" id="UP000237684"/>
    </source>
</evidence>
<keyword evidence="2" id="KW-1185">Reference proteome</keyword>
<name>A0A2S8SR78_9BACT</name>
<reference evidence="1 2" key="1">
    <citation type="journal article" date="2018" name="Syst. Appl. Microbiol.">
        <title>Abditibacterium utsteinense sp. nov., the first cultivated member of candidate phylum FBP, isolated from ice-free Antarctic soil samples.</title>
        <authorList>
            <person name="Tahon G."/>
            <person name="Tytgat B."/>
            <person name="Lebbe L."/>
            <person name="Carlier A."/>
            <person name="Willems A."/>
        </authorList>
    </citation>
    <scope>NUCLEOTIDE SEQUENCE [LARGE SCALE GENOMIC DNA]</scope>
    <source>
        <strain evidence="1 2">LMG 29911</strain>
    </source>
</reference>
<protein>
    <submittedName>
        <fullName evidence="1">Uncharacterized protein</fullName>
    </submittedName>
</protein>
<sequence>MNDSLASLLKQAAQTITDALRRLQEIIQEMA</sequence>
<comment type="caution">
    <text evidence="1">The sequence shown here is derived from an EMBL/GenBank/DDBJ whole genome shotgun (WGS) entry which is preliminary data.</text>
</comment>
<proteinExistence type="predicted"/>
<evidence type="ECO:0000313" key="1">
    <source>
        <dbReference type="EMBL" id="PQV63322.1"/>
    </source>
</evidence>
<organism evidence="1 2">
    <name type="scientific">Abditibacterium utsteinense</name>
    <dbReference type="NCBI Taxonomy" id="1960156"/>
    <lineage>
        <taxon>Bacteria</taxon>
        <taxon>Pseudomonadati</taxon>
        <taxon>Abditibacteriota</taxon>
        <taxon>Abditibacteriia</taxon>
        <taxon>Abditibacteriales</taxon>
        <taxon>Abditibacteriaceae</taxon>
        <taxon>Abditibacterium</taxon>
    </lineage>
</organism>